<sequence>MSTGESAELHEPTMGPIKYVFIPVEETREPKELLFAGGSDEEFRGSITQYFRQKLLSQEQKNEMTKHLVQKASESGNRGDDTAPPQVSAQQQNELISEYLEQTSFEIVPIVMPARDNKFVGTSLYIDDSGRFKDLPLNCRASKIAQRDIRGDAFLLSNHDDPALDEWGRVDCSLSTYNELLASPPTTKYDASDRAQMASLTMQRESETKCISEVDVSKAKEAKEAGNKFFTEGDIKAAVQAYSECADLTEGRRDLLPNEAEVTSLRVSALLNRSLCLYRLGKNDDAAHDARAVLQIDAKNLKAHHHLTKALCGSRDYDEAAKSLEAYEKLGGQPQDIAQIRQSIVEGKKRLMQEEKNKYAKMFAST</sequence>
<protein>
    <recommendedName>
        <fullName evidence="6">TPR repeat</fullName>
    </recommendedName>
</protein>
<evidence type="ECO:0000313" key="5">
    <source>
        <dbReference type="Proteomes" id="UP000195570"/>
    </source>
</evidence>
<dbReference type="AlphaFoldDB" id="A0A1G4IDE0"/>
<dbReference type="PANTHER" id="PTHR11242:SF0">
    <property type="entry name" value="TPR_REGION DOMAIN-CONTAINING PROTEIN"/>
    <property type="match status" value="1"/>
</dbReference>
<evidence type="ECO:0000256" key="2">
    <source>
        <dbReference type="ARBA" id="ARBA00022803"/>
    </source>
</evidence>
<evidence type="ECO:0000313" key="4">
    <source>
        <dbReference type="EMBL" id="SCU70288.1"/>
    </source>
</evidence>
<comment type="caution">
    <text evidence="4">The sequence shown here is derived from an EMBL/GenBank/DDBJ whole genome shotgun (WGS) entry which is preliminary data.</text>
</comment>
<dbReference type="InterPro" id="IPR011990">
    <property type="entry name" value="TPR-like_helical_dom_sf"/>
</dbReference>
<name>A0A1G4IDE0_TRYEQ</name>
<gene>
    <name evidence="4" type="ORF">TEOVI_000186100</name>
</gene>
<evidence type="ECO:0008006" key="6">
    <source>
        <dbReference type="Google" id="ProtNLM"/>
    </source>
</evidence>
<evidence type="ECO:0000256" key="1">
    <source>
        <dbReference type="ARBA" id="ARBA00022737"/>
    </source>
</evidence>
<keyword evidence="1" id="KW-0677">Repeat</keyword>
<dbReference type="InterPro" id="IPR039663">
    <property type="entry name" value="AIP/AIPL1/TTC9"/>
</dbReference>
<keyword evidence="2" id="KW-0802">TPR repeat</keyword>
<reference evidence="4" key="1">
    <citation type="submission" date="2016-09" db="EMBL/GenBank/DDBJ databases">
        <authorList>
            <person name="Hebert L."/>
            <person name="Moumen B."/>
        </authorList>
    </citation>
    <scope>NUCLEOTIDE SEQUENCE [LARGE SCALE GENOMIC DNA]</scope>
    <source>
        <strain evidence="4">OVI</strain>
    </source>
</reference>
<organism evidence="4 5">
    <name type="scientific">Trypanosoma equiperdum</name>
    <dbReference type="NCBI Taxonomy" id="5694"/>
    <lineage>
        <taxon>Eukaryota</taxon>
        <taxon>Discoba</taxon>
        <taxon>Euglenozoa</taxon>
        <taxon>Kinetoplastea</taxon>
        <taxon>Metakinetoplastina</taxon>
        <taxon>Trypanosomatida</taxon>
        <taxon>Trypanosomatidae</taxon>
        <taxon>Trypanosoma</taxon>
    </lineage>
</organism>
<keyword evidence="5" id="KW-1185">Reference proteome</keyword>
<dbReference type="FunFam" id="1.25.40.10:FF:000697">
    <property type="entry name" value="UNC-45"/>
    <property type="match status" value="1"/>
</dbReference>
<accession>A0A1G4IDE0</accession>
<proteinExistence type="predicted"/>
<dbReference type="Gene3D" id="1.25.40.10">
    <property type="entry name" value="Tetratricopeptide repeat domain"/>
    <property type="match status" value="1"/>
</dbReference>
<feature type="region of interest" description="Disordered" evidence="3">
    <location>
        <begin position="62"/>
        <end position="88"/>
    </location>
</feature>
<dbReference type="PANTHER" id="PTHR11242">
    <property type="entry name" value="ARYL HYDROCARBON RECEPTOR INTERACTING PROTEIN RELATED"/>
    <property type="match status" value="1"/>
</dbReference>
<dbReference type="GeneID" id="92375801"/>
<dbReference type="RefSeq" id="XP_067081130.1">
    <property type="nucleotide sequence ID" value="XM_067225029.1"/>
</dbReference>
<dbReference type="VEuPathDB" id="TriTrypDB:TEOVI_000186100"/>
<evidence type="ECO:0000256" key="3">
    <source>
        <dbReference type="SAM" id="MobiDB-lite"/>
    </source>
</evidence>
<dbReference type="Proteomes" id="UP000195570">
    <property type="component" value="Unassembled WGS sequence"/>
</dbReference>
<dbReference type="EMBL" id="CZPT02001405">
    <property type="protein sequence ID" value="SCU70288.1"/>
    <property type="molecule type" value="Genomic_DNA"/>
</dbReference>
<dbReference type="SUPFAM" id="SSF48452">
    <property type="entry name" value="TPR-like"/>
    <property type="match status" value="1"/>
</dbReference>